<gene>
    <name evidence="1" type="ORF">E2F50_01055</name>
</gene>
<dbReference type="AlphaFoldDB" id="A0A4R5ULR1"/>
<dbReference type="Proteomes" id="UP000295238">
    <property type="component" value="Unassembled WGS sequence"/>
</dbReference>
<proteinExistence type="predicted"/>
<evidence type="ECO:0000313" key="1">
    <source>
        <dbReference type="EMBL" id="TDK38772.1"/>
    </source>
</evidence>
<dbReference type="EMBL" id="SMTL01000001">
    <property type="protein sequence ID" value="TDK38772.1"/>
    <property type="molecule type" value="Genomic_DNA"/>
</dbReference>
<comment type="caution">
    <text evidence="1">The sequence shown here is derived from an EMBL/GenBank/DDBJ whole genome shotgun (WGS) entry which is preliminary data.</text>
</comment>
<reference evidence="1 2" key="1">
    <citation type="submission" date="2019-03" db="EMBL/GenBank/DDBJ databases">
        <title>Rhizobium sp. nov., an bacterium isolated from biocrust in Mu Us Desert.</title>
        <authorList>
            <person name="Lixiong L."/>
        </authorList>
    </citation>
    <scope>NUCLEOTIDE SEQUENCE [LARGE SCALE GENOMIC DNA]</scope>
    <source>
        <strain evidence="1 2">SPY-1</strain>
    </source>
</reference>
<accession>A0A4R5ULR1</accession>
<evidence type="ECO:0008006" key="3">
    <source>
        <dbReference type="Google" id="ProtNLM"/>
    </source>
</evidence>
<dbReference type="SUPFAM" id="SSF52540">
    <property type="entry name" value="P-loop containing nucleoside triphosphate hydrolases"/>
    <property type="match status" value="1"/>
</dbReference>
<organism evidence="1 2">
    <name type="scientific">Rhizobium deserti</name>
    <dbReference type="NCBI Taxonomy" id="2547961"/>
    <lineage>
        <taxon>Bacteria</taxon>
        <taxon>Pseudomonadati</taxon>
        <taxon>Pseudomonadota</taxon>
        <taxon>Alphaproteobacteria</taxon>
        <taxon>Hyphomicrobiales</taxon>
        <taxon>Rhizobiaceae</taxon>
        <taxon>Rhizobium/Agrobacterium group</taxon>
        <taxon>Rhizobium</taxon>
    </lineage>
</organism>
<dbReference type="InterPro" id="IPR027417">
    <property type="entry name" value="P-loop_NTPase"/>
</dbReference>
<sequence length="237" mass="27090">MRKVVYLHVGTHKTGTTSIQYYCANKKFYLGDNGLKFIEVELTDPKTGNIESNPNSFLLAHYFLRDDLVTVMRSVAIDIETFESKCFETAKSVQEIIENTPHRRLLISSEAFCFARTDAERSAISGFFERLDCEVRPIIVLRSQAQWRESFKAELAKTKYSIRNSGLPDCNRVDSDWYFDRKAVVSFWSSFGSPIVLNYEEAMVSYGSIIPSLLKAVGIEVAPDSESYFLNRRQTGR</sequence>
<dbReference type="RefSeq" id="WP_133314221.1">
    <property type="nucleotide sequence ID" value="NZ_SMTL01000001.1"/>
</dbReference>
<evidence type="ECO:0000313" key="2">
    <source>
        <dbReference type="Proteomes" id="UP000295238"/>
    </source>
</evidence>
<dbReference type="OrthoDB" id="5148558at2"/>
<name>A0A4R5ULR1_9HYPH</name>
<protein>
    <recommendedName>
        <fullName evidence="3">Sulfotransferase family protein</fullName>
    </recommendedName>
</protein>
<keyword evidence="2" id="KW-1185">Reference proteome</keyword>